<organism evidence="1 2">
    <name type="scientific">Leucogyrophana mollusca</name>
    <dbReference type="NCBI Taxonomy" id="85980"/>
    <lineage>
        <taxon>Eukaryota</taxon>
        <taxon>Fungi</taxon>
        <taxon>Dikarya</taxon>
        <taxon>Basidiomycota</taxon>
        <taxon>Agaricomycotina</taxon>
        <taxon>Agaricomycetes</taxon>
        <taxon>Agaricomycetidae</taxon>
        <taxon>Boletales</taxon>
        <taxon>Boletales incertae sedis</taxon>
        <taxon>Leucogyrophana</taxon>
    </lineage>
</organism>
<protein>
    <submittedName>
        <fullName evidence="1">Uncharacterized protein</fullName>
    </submittedName>
</protein>
<comment type="caution">
    <text evidence="1">The sequence shown here is derived from an EMBL/GenBank/DDBJ whole genome shotgun (WGS) entry which is preliminary data.</text>
</comment>
<accession>A0ACB8BX45</accession>
<dbReference type="EMBL" id="MU266335">
    <property type="protein sequence ID" value="KAH7930027.1"/>
    <property type="molecule type" value="Genomic_DNA"/>
</dbReference>
<proteinExistence type="predicted"/>
<name>A0ACB8BX45_9AGAM</name>
<sequence length="204" mass="23183">MPVHPFAVCEYWIFSSAPLCYTISSPPLPDISILSAGTSVCLISHFVVIISRLRHAVIYPTWVPHLLPVFFPSRGGVGQKINRYPGPYICPIPRSWIEQLRPLVHCSLLMYPILVHPVPSRLLIIFHDLVPCLCFGCFFLLRFLYKTHHETAQKHAENPHVTLQKHFIYSFDSSSQAAPRIPQSCCIPSFRSPHISLTRFTLAP</sequence>
<dbReference type="Proteomes" id="UP000790709">
    <property type="component" value="Unassembled WGS sequence"/>
</dbReference>
<keyword evidence="2" id="KW-1185">Reference proteome</keyword>
<gene>
    <name evidence="1" type="ORF">BV22DRAFT_85063</name>
</gene>
<reference evidence="1" key="1">
    <citation type="journal article" date="2021" name="New Phytol.">
        <title>Evolutionary innovations through gain and loss of genes in the ectomycorrhizal Boletales.</title>
        <authorList>
            <person name="Wu G."/>
            <person name="Miyauchi S."/>
            <person name="Morin E."/>
            <person name="Kuo A."/>
            <person name="Drula E."/>
            <person name="Varga T."/>
            <person name="Kohler A."/>
            <person name="Feng B."/>
            <person name="Cao Y."/>
            <person name="Lipzen A."/>
            <person name="Daum C."/>
            <person name="Hundley H."/>
            <person name="Pangilinan J."/>
            <person name="Johnson J."/>
            <person name="Barry K."/>
            <person name="LaButti K."/>
            <person name="Ng V."/>
            <person name="Ahrendt S."/>
            <person name="Min B."/>
            <person name="Choi I.G."/>
            <person name="Park H."/>
            <person name="Plett J.M."/>
            <person name="Magnuson J."/>
            <person name="Spatafora J.W."/>
            <person name="Nagy L.G."/>
            <person name="Henrissat B."/>
            <person name="Grigoriev I.V."/>
            <person name="Yang Z.L."/>
            <person name="Xu J."/>
            <person name="Martin F.M."/>
        </authorList>
    </citation>
    <scope>NUCLEOTIDE SEQUENCE</scope>
    <source>
        <strain evidence="1">KUC20120723A-06</strain>
    </source>
</reference>
<evidence type="ECO:0000313" key="1">
    <source>
        <dbReference type="EMBL" id="KAH7930027.1"/>
    </source>
</evidence>
<evidence type="ECO:0000313" key="2">
    <source>
        <dbReference type="Proteomes" id="UP000790709"/>
    </source>
</evidence>